<dbReference type="GO" id="GO:0090158">
    <property type="term" value="P:endoplasmic reticulum membrane organization"/>
    <property type="evidence" value="ECO:0007669"/>
    <property type="project" value="TreeGrafter"/>
</dbReference>
<reference evidence="3 4" key="1">
    <citation type="journal article" date="2012" name="PLoS Pathog.">
        <title>Diverse lifestyles and strategies of plant pathogenesis encoded in the genomes of eighteen Dothideomycetes fungi.</title>
        <authorList>
            <person name="Ohm R.A."/>
            <person name="Feau N."/>
            <person name="Henrissat B."/>
            <person name="Schoch C.L."/>
            <person name="Horwitz B.A."/>
            <person name="Barry K.W."/>
            <person name="Condon B.J."/>
            <person name="Copeland A.C."/>
            <person name="Dhillon B."/>
            <person name="Glaser F."/>
            <person name="Hesse C.N."/>
            <person name="Kosti I."/>
            <person name="LaButti K."/>
            <person name="Lindquist E.A."/>
            <person name="Lucas S."/>
            <person name="Salamov A.A."/>
            <person name="Bradshaw R.E."/>
            <person name="Ciuffetti L."/>
            <person name="Hamelin R.C."/>
            <person name="Kema G.H.J."/>
            <person name="Lawrence C."/>
            <person name="Scott J.A."/>
            <person name="Spatafora J.W."/>
            <person name="Turgeon B.G."/>
            <person name="de Wit P.J.G.M."/>
            <person name="Zhong S."/>
            <person name="Goodwin S.B."/>
            <person name="Grigoriev I.V."/>
        </authorList>
    </citation>
    <scope>NUCLEOTIDE SEQUENCE [LARGE SCALE GENOMIC DNA]</scope>
    <source>
        <strain evidence="3 4">CIRAD86</strain>
    </source>
</reference>
<comment type="similarity">
    <text evidence="1">Belongs to the STEEP1 family.</text>
</comment>
<dbReference type="eggNOG" id="ENOG502SEMD">
    <property type="taxonomic scope" value="Eukaryota"/>
</dbReference>
<evidence type="ECO:0000313" key="3">
    <source>
        <dbReference type="EMBL" id="EME79614.1"/>
    </source>
</evidence>
<feature type="domain" description="STEEP1" evidence="2">
    <location>
        <begin position="5"/>
        <end position="123"/>
    </location>
</feature>
<dbReference type="InterPro" id="IPR057965">
    <property type="entry name" value="STEEP1_dom"/>
</dbReference>
<dbReference type="OrthoDB" id="418131at2759"/>
<accession>M2ZKK9</accession>
<dbReference type="PANTHER" id="PTHR46355">
    <property type="entry name" value="UPF0428 PROTEIN CXORF56"/>
    <property type="match status" value="1"/>
</dbReference>
<dbReference type="Pfam" id="PF25809">
    <property type="entry name" value="STEEP1"/>
    <property type="match status" value="1"/>
</dbReference>
<dbReference type="HOGENOM" id="CLU_099097_1_0_1"/>
<sequence>MATPTVSTYHCICSELLLATPIPLDTLPLRQSDKSHICKINQGESIAADSAVLTKAARFDSNSLILKLEDGFEKRYLIKCGRCGVAFAYRLDEILWNETDDGGVKEDVAFLLPNGLVTTKDMESGEKLTEKEAELQVQVMG</sequence>
<organism evidence="3 4">
    <name type="scientific">Pseudocercospora fijiensis (strain CIRAD86)</name>
    <name type="common">Black leaf streak disease fungus</name>
    <name type="synonym">Mycosphaerella fijiensis</name>
    <dbReference type="NCBI Taxonomy" id="383855"/>
    <lineage>
        <taxon>Eukaryota</taxon>
        <taxon>Fungi</taxon>
        <taxon>Dikarya</taxon>
        <taxon>Ascomycota</taxon>
        <taxon>Pezizomycotina</taxon>
        <taxon>Dothideomycetes</taxon>
        <taxon>Dothideomycetidae</taxon>
        <taxon>Mycosphaerellales</taxon>
        <taxon>Mycosphaerellaceae</taxon>
        <taxon>Pseudocercospora</taxon>
    </lineage>
</organism>
<dbReference type="EMBL" id="KB446562">
    <property type="protein sequence ID" value="EME79614.1"/>
    <property type="molecule type" value="Genomic_DNA"/>
</dbReference>
<dbReference type="PANTHER" id="PTHR46355:SF1">
    <property type="entry name" value="STING ER EXIT PROTEIN"/>
    <property type="match status" value="1"/>
</dbReference>
<keyword evidence="4" id="KW-1185">Reference proteome</keyword>
<dbReference type="Proteomes" id="UP000016932">
    <property type="component" value="Unassembled WGS sequence"/>
</dbReference>
<dbReference type="GO" id="GO:0005737">
    <property type="term" value="C:cytoplasm"/>
    <property type="evidence" value="ECO:0007669"/>
    <property type="project" value="GOC"/>
</dbReference>
<protein>
    <recommendedName>
        <fullName evidence="2">STEEP1 domain-containing protein</fullName>
    </recommendedName>
</protein>
<evidence type="ECO:0000259" key="2">
    <source>
        <dbReference type="Pfam" id="PF25809"/>
    </source>
</evidence>
<dbReference type="RefSeq" id="XP_007930285.1">
    <property type="nucleotide sequence ID" value="XM_007932094.1"/>
</dbReference>
<evidence type="ECO:0000313" key="4">
    <source>
        <dbReference type="Proteomes" id="UP000016932"/>
    </source>
</evidence>
<dbReference type="VEuPathDB" id="FungiDB:MYCFIDRAFT_142614"/>
<dbReference type="KEGG" id="pfj:MYCFIDRAFT_142614"/>
<evidence type="ECO:0000256" key="1">
    <source>
        <dbReference type="ARBA" id="ARBA00024205"/>
    </source>
</evidence>
<dbReference type="InterPro" id="IPR029704">
    <property type="entry name" value="STEEP-like"/>
</dbReference>
<dbReference type="GeneID" id="19331222"/>
<gene>
    <name evidence="3" type="ORF">MYCFIDRAFT_142614</name>
</gene>
<proteinExistence type="inferred from homology"/>
<dbReference type="AlphaFoldDB" id="M2ZKK9"/>
<name>M2ZKK9_PSEFD</name>
<dbReference type="STRING" id="383855.M2ZKK9"/>
<dbReference type="GO" id="GO:0006888">
    <property type="term" value="P:endoplasmic reticulum to Golgi vesicle-mediated transport"/>
    <property type="evidence" value="ECO:0007669"/>
    <property type="project" value="TreeGrafter"/>
</dbReference>